<proteinExistence type="predicted"/>
<dbReference type="GO" id="GO:0004130">
    <property type="term" value="F:cytochrome-c peroxidase activity"/>
    <property type="evidence" value="ECO:0007669"/>
    <property type="project" value="TreeGrafter"/>
</dbReference>
<dbReference type="SUPFAM" id="SSF46626">
    <property type="entry name" value="Cytochrome c"/>
    <property type="match status" value="1"/>
</dbReference>
<dbReference type="InterPro" id="IPR047758">
    <property type="entry name" value="CytoC_perox"/>
</dbReference>
<organism evidence="6 7">
    <name type="scientific">Nitrosomonas oligotropha</name>
    <dbReference type="NCBI Taxonomy" id="42354"/>
    <lineage>
        <taxon>Bacteria</taxon>
        <taxon>Pseudomonadati</taxon>
        <taxon>Pseudomonadota</taxon>
        <taxon>Betaproteobacteria</taxon>
        <taxon>Nitrosomonadales</taxon>
        <taxon>Nitrosomonadaceae</taxon>
        <taxon>Nitrosomonas</taxon>
    </lineage>
</organism>
<dbReference type="PANTHER" id="PTHR30600:SF9">
    <property type="entry name" value="BLR7738 PROTEIN"/>
    <property type="match status" value="1"/>
</dbReference>
<reference evidence="6 7" key="1">
    <citation type="submission" date="2018-09" db="EMBL/GenBank/DDBJ databases">
        <title>Metagenome Assembled Genomes from an Advanced Water Purification Facility.</title>
        <authorList>
            <person name="Stamps B.W."/>
            <person name="Spear J.R."/>
        </authorList>
    </citation>
    <scope>NUCLEOTIDE SEQUENCE [LARGE SCALE GENOMIC DNA]</scope>
    <source>
        <strain evidence="6">Bin_54_1</strain>
    </source>
</reference>
<dbReference type="PROSITE" id="PS51007">
    <property type="entry name" value="CYTC"/>
    <property type="match status" value="2"/>
</dbReference>
<dbReference type="InterPro" id="IPR051395">
    <property type="entry name" value="Cytochrome_c_Peroxidase/MauG"/>
</dbReference>
<dbReference type="Pfam" id="PF21419">
    <property type="entry name" value="RoxA-like_Cyt-c"/>
    <property type="match status" value="1"/>
</dbReference>
<evidence type="ECO:0000256" key="1">
    <source>
        <dbReference type="ARBA" id="ARBA00022617"/>
    </source>
</evidence>
<name>A0A5C7VS64_9PROT</name>
<dbReference type="GO" id="GO:0009055">
    <property type="term" value="F:electron transfer activity"/>
    <property type="evidence" value="ECO:0007669"/>
    <property type="project" value="InterPro"/>
</dbReference>
<comment type="caution">
    <text evidence="6">The sequence shown here is derived from an EMBL/GenBank/DDBJ whole genome shotgun (WGS) entry which is preliminary data.</text>
</comment>
<dbReference type="InterPro" id="IPR036909">
    <property type="entry name" value="Cyt_c-like_dom_sf"/>
</dbReference>
<dbReference type="Gene3D" id="1.10.760.10">
    <property type="entry name" value="Cytochrome c-like domain"/>
    <property type="match status" value="1"/>
</dbReference>
<dbReference type="EMBL" id="SSFX01000076">
    <property type="protein sequence ID" value="TXI27495.1"/>
    <property type="molecule type" value="Genomic_DNA"/>
</dbReference>
<dbReference type="GO" id="GO:0020037">
    <property type="term" value="F:heme binding"/>
    <property type="evidence" value="ECO:0007669"/>
    <property type="project" value="InterPro"/>
</dbReference>
<dbReference type="InterPro" id="IPR009056">
    <property type="entry name" value="Cyt_c-like_dom"/>
</dbReference>
<accession>A0A5C7VS64</accession>
<keyword evidence="3 4" id="KW-0408">Iron</keyword>
<keyword evidence="2 4" id="KW-0479">Metal-binding</keyword>
<protein>
    <submittedName>
        <fullName evidence="6">Ribonuclease E</fullName>
    </submittedName>
</protein>
<dbReference type="Proteomes" id="UP000321055">
    <property type="component" value="Unassembled WGS sequence"/>
</dbReference>
<evidence type="ECO:0000256" key="2">
    <source>
        <dbReference type="ARBA" id="ARBA00022723"/>
    </source>
</evidence>
<dbReference type="AlphaFoldDB" id="A0A5C7VS64"/>
<gene>
    <name evidence="6" type="ORF">E6Q60_09710</name>
</gene>
<feature type="domain" description="Cytochrome c" evidence="5">
    <location>
        <begin position="432"/>
        <end position="519"/>
    </location>
</feature>
<evidence type="ECO:0000259" key="5">
    <source>
        <dbReference type="PROSITE" id="PS51007"/>
    </source>
</evidence>
<evidence type="ECO:0000313" key="7">
    <source>
        <dbReference type="Proteomes" id="UP000321055"/>
    </source>
</evidence>
<dbReference type="GO" id="GO:0046872">
    <property type="term" value="F:metal ion binding"/>
    <property type="evidence" value="ECO:0007669"/>
    <property type="project" value="UniProtKB-KW"/>
</dbReference>
<sequence>MYPKPFSRYLSRIKTLLLISSLLVIAWLVTGLSWRLYELRDNDSNRGAPISGIDKFGGQFSRIVYLDQGWSAADSLWFYTATQGSNLLPYSFFLVLEQSGSSALFRADENIDRYGYLPQRQTSSNPDGLPAGMVRDEYQGKAYMGFTCAACHTTQINYQSTGIRIDGGPAYSDMETFMIDLAEALYATLENPEKLQRFVANVLQQGHYNHADDIQADLKQYAQRIKTYTIVNNPRGIQRPLTRYGYARLDAFGRIYNRVLEHLMSAQQMRELLAGLLSPAELAQVMTDMEPVLSRSDRDHIVERTQVYLTKKQSIQLRNKIYNPADAPVSYPFLWDVPQHDYIQWNGRVDNSGLGPMARNAGQLIGVFGTLDWQEKDGFTLSSVLGGQGFGSKHIDFQSSIDIRNLRRVENHLRKLKSPQWPEHILPKIDALRITRGAELFLRYCSACHSEIDRVAPDRRVVAKMIDVSLVGTDSKMAANAIKFTGYSGILRNQYVSVGTGNILLQQQAPVVALLTTATRNVVTTPDSDKWFARRWIERSFDFAYTFFDNEVQPSLKNGHYTPDTTVQPFASAMAYKARPLNGIWATAPYLHNGSVPTLYDLLLPKRRLDDPVEGEYRPDEFMVGSREFDPDKVGFKSAGYDGFLFRTSIWGNHNSGHEYASGRTPLPDGTLLPALTKEQRLDLLEYLKSL</sequence>
<dbReference type="NCBIfam" id="NF040606">
    <property type="entry name" value="CytoC_perox"/>
    <property type="match status" value="1"/>
</dbReference>
<feature type="domain" description="Cytochrome c" evidence="5">
    <location>
        <begin position="135"/>
        <end position="226"/>
    </location>
</feature>
<dbReference type="PANTHER" id="PTHR30600">
    <property type="entry name" value="CYTOCHROME C PEROXIDASE-RELATED"/>
    <property type="match status" value="1"/>
</dbReference>
<keyword evidence="1 4" id="KW-0349">Heme</keyword>
<evidence type="ECO:0000313" key="6">
    <source>
        <dbReference type="EMBL" id="TXI27495.1"/>
    </source>
</evidence>
<evidence type="ECO:0000256" key="4">
    <source>
        <dbReference type="PROSITE-ProRule" id="PRU00433"/>
    </source>
</evidence>
<evidence type="ECO:0000256" key="3">
    <source>
        <dbReference type="ARBA" id="ARBA00023004"/>
    </source>
</evidence>